<evidence type="ECO:0000256" key="2">
    <source>
        <dbReference type="SAM" id="MobiDB-lite"/>
    </source>
</evidence>
<dbReference type="AlphaFoldDB" id="A0A397VC87"/>
<feature type="compositionally biased region" description="Polar residues" evidence="2">
    <location>
        <begin position="73"/>
        <end position="83"/>
    </location>
</feature>
<sequence length="314" mass="36397">MAKIAELEQIAKEKNELEVRIVELERSARENIDLRSRVAKLEQKLTQNDSRSKDARETEQVDTFIPKEQFSTNISGTANASRRTNSDDTPKQIEINSDNISDNTSNPDICHESSSQYPASPIRKESKSLEDKAVDEFLGSTYKEKVSKEIIQRIREKKLREQEFSSEELYSEKVRSKVPLEQNSKSVPIQPEETKVSHDYIVAHPSRNQAQSIISSEINIMTEHQPCDSGSHPHVTETKNDSIQKDSRIEMQKFLQELFWNPYQKNQLKSLKIKSRIYQITMKMTNILLSNWLIYIKKQGKLKRILSILSKKKF</sequence>
<keyword evidence="4" id="KW-1185">Reference proteome</keyword>
<evidence type="ECO:0000256" key="1">
    <source>
        <dbReference type="SAM" id="Coils"/>
    </source>
</evidence>
<reference evidence="3 4" key="1">
    <citation type="submission" date="2018-06" db="EMBL/GenBank/DDBJ databases">
        <title>Comparative genomics reveals the genomic features of Rhizophagus irregularis, R. cerebriforme, R. diaphanum and Gigaspora rosea, and their symbiotic lifestyle signature.</title>
        <authorList>
            <person name="Morin E."/>
            <person name="San Clemente H."/>
            <person name="Chen E.C.H."/>
            <person name="De La Providencia I."/>
            <person name="Hainaut M."/>
            <person name="Kuo A."/>
            <person name="Kohler A."/>
            <person name="Murat C."/>
            <person name="Tang N."/>
            <person name="Roy S."/>
            <person name="Loubradou J."/>
            <person name="Henrissat B."/>
            <person name="Grigoriev I.V."/>
            <person name="Corradi N."/>
            <person name="Roux C."/>
            <person name="Martin F.M."/>
        </authorList>
    </citation>
    <scope>NUCLEOTIDE SEQUENCE [LARGE SCALE GENOMIC DNA]</scope>
    <source>
        <strain evidence="3 4">DAOM 194757</strain>
    </source>
</reference>
<accession>A0A397VC87</accession>
<name>A0A397VC87_9GLOM</name>
<organism evidence="3 4">
    <name type="scientific">Gigaspora rosea</name>
    <dbReference type="NCBI Taxonomy" id="44941"/>
    <lineage>
        <taxon>Eukaryota</taxon>
        <taxon>Fungi</taxon>
        <taxon>Fungi incertae sedis</taxon>
        <taxon>Mucoromycota</taxon>
        <taxon>Glomeromycotina</taxon>
        <taxon>Glomeromycetes</taxon>
        <taxon>Diversisporales</taxon>
        <taxon>Gigasporaceae</taxon>
        <taxon>Gigaspora</taxon>
    </lineage>
</organism>
<evidence type="ECO:0000313" key="3">
    <source>
        <dbReference type="EMBL" id="RIB20084.1"/>
    </source>
</evidence>
<dbReference type="EMBL" id="QKWP01000438">
    <property type="protein sequence ID" value="RIB20084.1"/>
    <property type="molecule type" value="Genomic_DNA"/>
</dbReference>
<dbReference type="OrthoDB" id="2433520at2759"/>
<protein>
    <submittedName>
        <fullName evidence="3">Uncharacterized protein</fullName>
    </submittedName>
</protein>
<dbReference type="Proteomes" id="UP000266673">
    <property type="component" value="Unassembled WGS sequence"/>
</dbReference>
<feature type="region of interest" description="Disordered" evidence="2">
    <location>
        <begin position="73"/>
        <end position="126"/>
    </location>
</feature>
<proteinExistence type="predicted"/>
<feature type="coiled-coil region" evidence="1">
    <location>
        <begin position="7"/>
        <end position="44"/>
    </location>
</feature>
<gene>
    <name evidence="3" type="ORF">C2G38_2305290</name>
</gene>
<keyword evidence="1" id="KW-0175">Coiled coil</keyword>
<evidence type="ECO:0000313" key="4">
    <source>
        <dbReference type="Proteomes" id="UP000266673"/>
    </source>
</evidence>
<feature type="compositionally biased region" description="Low complexity" evidence="2">
    <location>
        <begin position="95"/>
        <end position="108"/>
    </location>
</feature>
<comment type="caution">
    <text evidence="3">The sequence shown here is derived from an EMBL/GenBank/DDBJ whole genome shotgun (WGS) entry which is preliminary data.</text>
</comment>